<dbReference type="EMBL" id="CP091521">
    <property type="protein sequence ID" value="UOP05461.1"/>
    <property type="molecule type" value="Genomic_DNA"/>
</dbReference>
<proteinExistence type="predicted"/>
<gene>
    <name evidence="1" type="ORF">LVJ77_04725</name>
</gene>
<sequence>MFASFRSLTPAETQLARHVFGNSMDYARVRVHRGRLIPLLQHERIAMSPFGTMHFPPPIYRDDFAAADIGARHLFIHEMAHVWQHALGLKLWLDGSILACKGGYRNHSCYRYRDWLGQCDALNQFNMEQQADIIADFFVFRHTRDDAHVRRIIAAFRDNPADVRLLPRHTDFITPAAGARTR</sequence>
<evidence type="ECO:0000313" key="2">
    <source>
        <dbReference type="Proteomes" id="UP000831534"/>
    </source>
</evidence>
<evidence type="ECO:0000313" key="1">
    <source>
        <dbReference type="EMBL" id="UOP05461.1"/>
    </source>
</evidence>
<dbReference type="RefSeq" id="WP_051255700.1">
    <property type="nucleotide sequence ID" value="NZ_CP091521.1"/>
</dbReference>
<reference evidence="1" key="1">
    <citation type="journal article" date="2022" name="Res Sq">
        <title>Evolution of multicellular longitudinally dividing oral cavity symbionts (Neisseriaceae).</title>
        <authorList>
            <person name="Nyongesa S."/>
            <person name="Weber P."/>
            <person name="Bernet E."/>
            <person name="Pullido F."/>
            <person name="Nieckarz M."/>
            <person name="Delaby M."/>
            <person name="Nieves C."/>
            <person name="Viehboeck T."/>
            <person name="Krause N."/>
            <person name="Rivera-Millot A."/>
            <person name="Nakamura A."/>
            <person name="Vischer N."/>
            <person name="VanNieuwenhze M."/>
            <person name="Brun Y."/>
            <person name="Cava F."/>
            <person name="Bulgheresi S."/>
            <person name="Veyrier F."/>
        </authorList>
    </citation>
    <scope>NUCLEOTIDE SEQUENCE</scope>
    <source>
        <strain evidence="1">17694</strain>
    </source>
</reference>
<dbReference type="AlphaFoldDB" id="A0A8T9MWC0"/>
<name>A0A8T9MWC0_9NEIS</name>
<accession>A0A8T9MWC0</accession>
<dbReference type="Proteomes" id="UP000831534">
    <property type="component" value="Chromosome"/>
</dbReference>
<organism evidence="1 2">
    <name type="scientific">Conchiformibius kuhniae</name>
    <dbReference type="NCBI Taxonomy" id="211502"/>
    <lineage>
        <taxon>Bacteria</taxon>
        <taxon>Pseudomonadati</taxon>
        <taxon>Pseudomonadota</taxon>
        <taxon>Betaproteobacteria</taxon>
        <taxon>Neisseriales</taxon>
        <taxon>Neisseriaceae</taxon>
        <taxon>Conchiformibius</taxon>
    </lineage>
</organism>
<reference evidence="1" key="2">
    <citation type="submission" date="2024-09" db="EMBL/GenBank/DDBJ databases">
        <authorList>
            <person name="Veyrier F.J."/>
        </authorList>
    </citation>
    <scope>NUCLEOTIDE SEQUENCE</scope>
    <source>
        <strain evidence="1">17694</strain>
    </source>
</reference>
<dbReference type="KEGG" id="ckh:LVJ77_04725"/>
<protein>
    <submittedName>
        <fullName evidence="1">Type IV secretion protein Rhs</fullName>
    </submittedName>
</protein>
<keyword evidence="2" id="KW-1185">Reference proteome</keyword>